<dbReference type="OrthoDB" id="3691193at2759"/>
<feature type="compositionally biased region" description="Low complexity" evidence="2">
    <location>
        <begin position="65"/>
        <end position="86"/>
    </location>
</feature>
<keyword evidence="1" id="KW-0863">Zinc-finger</keyword>
<protein>
    <recommendedName>
        <fullName evidence="3">RING-type domain-containing protein</fullName>
    </recommendedName>
</protein>
<evidence type="ECO:0000313" key="5">
    <source>
        <dbReference type="Proteomes" id="UP000800036"/>
    </source>
</evidence>
<keyword evidence="1" id="KW-0479">Metal-binding</keyword>
<dbReference type="Pfam" id="PF13639">
    <property type="entry name" value="zf-RING_2"/>
    <property type="match status" value="1"/>
</dbReference>
<dbReference type="EMBL" id="ML976711">
    <property type="protein sequence ID" value="KAF1969310.1"/>
    <property type="molecule type" value="Genomic_DNA"/>
</dbReference>
<reference evidence="4" key="1">
    <citation type="journal article" date="2020" name="Stud. Mycol.">
        <title>101 Dothideomycetes genomes: a test case for predicting lifestyles and emergence of pathogens.</title>
        <authorList>
            <person name="Haridas S."/>
            <person name="Albert R."/>
            <person name="Binder M."/>
            <person name="Bloem J."/>
            <person name="Labutti K."/>
            <person name="Salamov A."/>
            <person name="Andreopoulos B."/>
            <person name="Baker S."/>
            <person name="Barry K."/>
            <person name="Bills G."/>
            <person name="Bluhm B."/>
            <person name="Cannon C."/>
            <person name="Castanera R."/>
            <person name="Culley D."/>
            <person name="Daum C."/>
            <person name="Ezra D."/>
            <person name="Gonzalez J."/>
            <person name="Henrissat B."/>
            <person name="Kuo A."/>
            <person name="Liang C."/>
            <person name="Lipzen A."/>
            <person name="Lutzoni F."/>
            <person name="Magnuson J."/>
            <person name="Mondo S."/>
            <person name="Nolan M."/>
            <person name="Ohm R."/>
            <person name="Pangilinan J."/>
            <person name="Park H.-J."/>
            <person name="Ramirez L."/>
            <person name="Alfaro M."/>
            <person name="Sun H."/>
            <person name="Tritt A."/>
            <person name="Yoshinaga Y."/>
            <person name="Zwiers L.-H."/>
            <person name="Turgeon B."/>
            <person name="Goodwin S."/>
            <person name="Spatafora J."/>
            <person name="Crous P."/>
            <person name="Grigoriev I."/>
        </authorList>
    </citation>
    <scope>NUCLEOTIDE SEQUENCE</scope>
    <source>
        <strain evidence="4">CBS 107.79</strain>
    </source>
</reference>
<name>A0A6A5UY14_9PLEO</name>
<feature type="region of interest" description="Disordered" evidence="2">
    <location>
        <begin position="1"/>
        <end position="112"/>
    </location>
</feature>
<feature type="compositionally biased region" description="Pro residues" evidence="2">
    <location>
        <begin position="87"/>
        <end position="105"/>
    </location>
</feature>
<dbReference type="InterPro" id="IPR013083">
    <property type="entry name" value="Znf_RING/FYVE/PHD"/>
</dbReference>
<evidence type="ECO:0000313" key="4">
    <source>
        <dbReference type="EMBL" id="KAF1969310.1"/>
    </source>
</evidence>
<feature type="domain" description="RING-type" evidence="3">
    <location>
        <begin position="195"/>
        <end position="237"/>
    </location>
</feature>
<evidence type="ECO:0000256" key="1">
    <source>
        <dbReference type="PROSITE-ProRule" id="PRU00175"/>
    </source>
</evidence>
<feature type="compositionally biased region" description="Pro residues" evidence="2">
    <location>
        <begin position="1"/>
        <end position="13"/>
    </location>
</feature>
<keyword evidence="5" id="KW-1185">Reference proteome</keyword>
<dbReference type="PROSITE" id="PS50089">
    <property type="entry name" value="ZF_RING_2"/>
    <property type="match status" value="1"/>
</dbReference>
<evidence type="ECO:0000256" key="2">
    <source>
        <dbReference type="SAM" id="MobiDB-lite"/>
    </source>
</evidence>
<organism evidence="4 5">
    <name type="scientific">Bimuria novae-zelandiae CBS 107.79</name>
    <dbReference type="NCBI Taxonomy" id="1447943"/>
    <lineage>
        <taxon>Eukaryota</taxon>
        <taxon>Fungi</taxon>
        <taxon>Dikarya</taxon>
        <taxon>Ascomycota</taxon>
        <taxon>Pezizomycotina</taxon>
        <taxon>Dothideomycetes</taxon>
        <taxon>Pleosporomycetidae</taxon>
        <taxon>Pleosporales</taxon>
        <taxon>Massarineae</taxon>
        <taxon>Didymosphaeriaceae</taxon>
        <taxon>Bimuria</taxon>
    </lineage>
</organism>
<gene>
    <name evidence="4" type="ORF">BU23DRAFT_601664</name>
</gene>
<dbReference type="SUPFAM" id="SSF57850">
    <property type="entry name" value="RING/U-box"/>
    <property type="match status" value="1"/>
</dbReference>
<evidence type="ECO:0000259" key="3">
    <source>
        <dbReference type="PROSITE" id="PS50089"/>
    </source>
</evidence>
<accession>A0A6A5UY14</accession>
<dbReference type="InterPro" id="IPR001841">
    <property type="entry name" value="Znf_RING"/>
</dbReference>
<dbReference type="AlphaFoldDB" id="A0A6A5UY14"/>
<dbReference type="Proteomes" id="UP000800036">
    <property type="component" value="Unassembled WGS sequence"/>
</dbReference>
<proteinExistence type="predicted"/>
<dbReference type="Gene3D" id="3.30.40.10">
    <property type="entry name" value="Zinc/RING finger domain, C3HC4 (zinc finger)"/>
    <property type="match status" value="1"/>
</dbReference>
<keyword evidence="1" id="KW-0862">Zinc</keyword>
<sequence length="259" mass="28449">MSHPPPSSKPPKIPKLKSLMYKPTDDKPKTPAATPTIQQSSQVLAASLMYLSKDEKPKAPPAAPKPQQSSQTPAASSAPPQAASTPTCPPEPQTAPTTPPPPLQVPPTHSWTNWGLMQHSTYTTQYTGYPPSFGTLVNPPTPQNQETTIQAAMVNFEFGRRHPPARVHGLPTKAEFLACHVYVAKPDDKYNDDKCPFCWDSYHEGHPAMRIDPCAHVFGKPCLEQLTQTSTLCPKCRVPLFRRLGRRGSCGRNELHMDS</sequence>
<feature type="compositionally biased region" description="Polar residues" evidence="2">
    <location>
        <begin position="33"/>
        <end position="44"/>
    </location>
</feature>
<dbReference type="GO" id="GO:0008270">
    <property type="term" value="F:zinc ion binding"/>
    <property type="evidence" value="ECO:0007669"/>
    <property type="project" value="UniProtKB-KW"/>
</dbReference>